<reference evidence="2 3" key="1">
    <citation type="journal article" date="2019" name="Int. J. Syst. Evol. Microbiol.">
        <title>The Global Catalogue of Microorganisms (GCM) 10K type strain sequencing project: providing services to taxonomists for standard genome sequencing and annotation.</title>
        <authorList>
            <consortium name="The Broad Institute Genomics Platform"/>
            <consortium name="The Broad Institute Genome Sequencing Center for Infectious Disease"/>
            <person name="Wu L."/>
            <person name="Ma J."/>
        </authorList>
    </citation>
    <scope>NUCLEOTIDE SEQUENCE [LARGE SCALE GENOMIC DNA]</scope>
    <source>
        <strain evidence="2 3">Y73</strain>
    </source>
</reference>
<name>A0ABD5UTZ0_9EURY</name>
<dbReference type="InterPro" id="IPR015422">
    <property type="entry name" value="PyrdxlP-dep_Trfase_small"/>
</dbReference>
<gene>
    <name evidence="2" type="ORF">ACFQEY_15395</name>
</gene>
<evidence type="ECO:0000259" key="1">
    <source>
        <dbReference type="Pfam" id="PF00155"/>
    </source>
</evidence>
<comment type="caution">
    <text evidence="2">The sequence shown here is derived from an EMBL/GenBank/DDBJ whole genome shotgun (WGS) entry which is preliminary data.</text>
</comment>
<dbReference type="PANTHER" id="PTHR43510">
    <property type="entry name" value="AMINOTRANSFERASE FUNCTION, HYPOTHETICAL (EUROFUNG)"/>
    <property type="match status" value="1"/>
</dbReference>
<dbReference type="EMBL" id="JBHSXI010000023">
    <property type="protein sequence ID" value="MFC6890381.1"/>
    <property type="molecule type" value="Genomic_DNA"/>
</dbReference>
<keyword evidence="2" id="KW-0808">Transferase</keyword>
<dbReference type="SUPFAM" id="SSF53383">
    <property type="entry name" value="PLP-dependent transferases"/>
    <property type="match status" value="1"/>
</dbReference>
<evidence type="ECO:0000313" key="2">
    <source>
        <dbReference type="EMBL" id="MFC6890381.1"/>
    </source>
</evidence>
<dbReference type="PANTHER" id="PTHR43510:SF1">
    <property type="entry name" value="AMINOTRANSFERASE FUNCTION, HYPOTHETICAL (EUROFUNG)"/>
    <property type="match status" value="1"/>
</dbReference>
<sequence>MRIDPFGLERWFAEYEHEADIMLAESGVRSLDASRFDLDPGRLGYVIPTNGDPELRAAVGDRYGLSADEVLFTCGTQEANFLAFLSLLGDHGGVGERDGDEIGTGTHAVVVTPTYQALHAVPEAFGEVTRVELEPPTWELDPNAIAEAVRDDTAVIVVNNPNNPTGRYYDEDVMRAVYDVAVDRDAYLLCDEVYRLLAEEPQPPVASFGGHGISTTSLTKAYGLAGLRFGWIAGPEAVVDRAWRWKDYTTISPSLFGQHVAEQALGRREPRILAENREHAATNRALVADWIDRHGLDWYDPVGVNGFVTVPDGFDDAESFCRAVVETESVVLAPGGLFGFPDRFRIGFGLPTEELEEGLDRVSRVIESTAPGAADRDAEGGT</sequence>
<keyword evidence="2" id="KW-0032">Aminotransferase</keyword>
<feature type="domain" description="Aminotransferase class I/classII large" evidence="1">
    <location>
        <begin position="46"/>
        <end position="362"/>
    </location>
</feature>
<accession>A0ABD5UTZ0</accession>
<evidence type="ECO:0000313" key="3">
    <source>
        <dbReference type="Proteomes" id="UP001596333"/>
    </source>
</evidence>
<dbReference type="Gene3D" id="3.90.1150.10">
    <property type="entry name" value="Aspartate Aminotransferase, domain 1"/>
    <property type="match status" value="1"/>
</dbReference>
<dbReference type="Pfam" id="PF00155">
    <property type="entry name" value="Aminotran_1_2"/>
    <property type="match status" value="1"/>
</dbReference>
<dbReference type="InterPro" id="IPR015424">
    <property type="entry name" value="PyrdxlP-dep_Trfase"/>
</dbReference>
<protein>
    <submittedName>
        <fullName evidence="2">Aminotransferase class I/II-fold pyridoxal phosphate-dependent enzyme</fullName>
    </submittedName>
</protein>
<dbReference type="RefSeq" id="WP_379770247.1">
    <property type="nucleotide sequence ID" value="NZ_JBHSXI010000023.1"/>
</dbReference>
<dbReference type="Proteomes" id="UP001596333">
    <property type="component" value="Unassembled WGS sequence"/>
</dbReference>
<dbReference type="InterPro" id="IPR015421">
    <property type="entry name" value="PyrdxlP-dep_Trfase_major"/>
</dbReference>
<dbReference type="CDD" id="cd00609">
    <property type="entry name" value="AAT_like"/>
    <property type="match status" value="1"/>
</dbReference>
<proteinExistence type="predicted"/>
<organism evidence="2 3">
    <name type="scientific">Halorubrum trueperi</name>
    <dbReference type="NCBI Taxonomy" id="2004704"/>
    <lineage>
        <taxon>Archaea</taxon>
        <taxon>Methanobacteriati</taxon>
        <taxon>Methanobacteriota</taxon>
        <taxon>Stenosarchaea group</taxon>
        <taxon>Halobacteria</taxon>
        <taxon>Halobacteriales</taxon>
        <taxon>Haloferacaceae</taxon>
        <taxon>Halorubrum</taxon>
    </lineage>
</organism>
<keyword evidence="3" id="KW-1185">Reference proteome</keyword>
<dbReference type="AlphaFoldDB" id="A0ABD5UTZ0"/>
<dbReference type="InterPro" id="IPR004839">
    <property type="entry name" value="Aminotransferase_I/II_large"/>
</dbReference>
<dbReference type="GO" id="GO:0008483">
    <property type="term" value="F:transaminase activity"/>
    <property type="evidence" value="ECO:0007669"/>
    <property type="project" value="UniProtKB-KW"/>
</dbReference>
<dbReference type="Gene3D" id="3.40.640.10">
    <property type="entry name" value="Type I PLP-dependent aspartate aminotransferase-like (Major domain)"/>
    <property type="match status" value="1"/>
</dbReference>